<keyword evidence="3" id="KW-0732">Signal</keyword>
<protein>
    <submittedName>
        <fullName evidence="5">Linear amide C-N hydrolase</fullName>
    </submittedName>
</protein>
<feature type="signal peptide" evidence="3">
    <location>
        <begin position="1"/>
        <end position="24"/>
    </location>
</feature>
<dbReference type="PANTHER" id="PTHR35527:SF2">
    <property type="entry name" value="HYDROLASE"/>
    <property type="match status" value="1"/>
</dbReference>
<sequence>MKTSIVAASIAALMTIGAVQTASACSSVSATTDYGTLVARSLDWGVAVEARAKIIPAGIEVSSNAPSYKTQATWTTKYKTMSLSDNPIFHGTAYDAINDQGLSVHGQYQEASAPFLAMHKDNDDGAPAVNNGLLATYITSNYKTVAEAIDGLDKGEWQPAFSDPLMDMDHLVPAHFNLRDNEGNVALIQLNAGGKLKVWRGSTNDELRFVTNEPLFQDHQKFSKTVDRSALGTKLPADYSSLSRYVRGLHHAESQDFKDMSYQQTMAAQLLAFHSAVAIPQSVMVPTVDGPQILNEGGVFPTFFTVQYNLKNGDTVYSNLHEGQQVKFNFTDVKVGDQPVCSNLTVESQDGNSTPTFGKCS</sequence>
<dbReference type="EMBL" id="WRPA01000006">
    <property type="protein sequence ID" value="MXR68697.1"/>
    <property type="molecule type" value="Genomic_DNA"/>
</dbReference>
<accession>A0A6L7HWH8</accession>
<dbReference type="Gene3D" id="3.60.60.10">
    <property type="entry name" value="Penicillin V Acylase, Chain A"/>
    <property type="match status" value="1"/>
</dbReference>
<feature type="domain" description="Choloylglycine hydrolase/NAAA C-terminal" evidence="4">
    <location>
        <begin position="25"/>
        <end position="248"/>
    </location>
</feature>
<dbReference type="SUPFAM" id="SSF56235">
    <property type="entry name" value="N-terminal nucleophile aminohydrolases (Ntn hydrolases)"/>
    <property type="match status" value="1"/>
</dbReference>
<dbReference type="Proteomes" id="UP000474778">
    <property type="component" value="Unassembled WGS sequence"/>
</dbReference>
<dbReference type="InterPro" id="IPR029132">
    <property type="entry name" value="CBAH/NAAA_C"/>
</dbReference>
<dbReference type="RefSeq" id="WP_160795211.1">
    <property type="nucleotide sequence ID" value="NZ_WRPA01000006.1"/>
</dbReference>
<organism evidence="5 6">
    <name type="scientific">Shewanella insulae</name>
    <dbReference type="NCBI Taxonomy" id="2681496"/>
    <lineage>
        <taxon>Bacteria</taxon>
        <taxon>Pseudomonadati</taxon>
        <taxon>Pseudomonadota</taxon>
        <taxon>Gammaproteobacteria</taxon>
        <taxon>Alteromonadales</taxon>
        <taxon>Shewanellaceae</taxon>
        <taxon>Shewanella</taxon>
    </lineage>
</organism>
<dbReference type="InterPro" id="IPR052193">
    <property type="entry name" value="Peptidase_C59"/>
</dbReference>
<keyword evidence="6" id="KW-1185">Reference proteome</keyword>
<comment type="caution">
    <text evidence="5">The sequence shown here is derived from an EMBL/GenBank/DDBJ whole genome shotgun (WGS) entry which is preliminary data.</text>
</comment>
<reference evidence="5 6" key="1">
    <citation type="submission" date="2019-12" db="EMBL/GenBank/DDBJ databases">
        <title>Shewanella insulae sp. nov., isolated from a tidal flat.</title>
        <authorList>
            <person name="Yoon J.-H."/>
        </authorList>
    </citation>
    <scope>NUCLEOTIDE SEQUENCE [LARGE SCALE GENOMIC DNA]</scope>
    <source>
        <strain evidence="5 6">JBTF-M18</strain>
    </source>
</reference>
<dbReference type="Pfam" id="PF02275">
    <property type="entry name" value="CBAH"/>
    <property type="match status" value="1"/>
</dbReference>
<dbReference type="PANTHER" id="PTHR35527">
    <property type="entry name" value="CHOLOYLGLYCINE HYDROLASE"/>
    <property type="match status" value="1"/>
</dbReference>
<feature type="chain" id="PRO_5027019521" evidence="3">
    <location>
        <begin position="25"/>
        <end position="361"/>
    </location>
</feature>
<evidence type="ECO:0000256" key="1">
    <source>
        <dbReference type="ARBA" id="ARBA00006625"/>
    </source>
</evidence>
<evidence type="ECO:0000256" key="3">
    <source>
        <dbReference type="SAM" id="SignalP"/>
    </source>
</evidence>
<dbReference type="PROSITE" id="PS51257">
    <property type="entry name" value="PROKAR_LIPOPROTEIN"/>
    <property type="match status" value="1"/>
</dbReference>
<keyword evidence="2 5" id="KW-0378">Hydrolase</keyword>
<name>A0A6L7HWH8_9GAMM</name>
<gene>
    <name evidence="5" type="ORF">GNT65_08435</name>
</gene>
<comment type="similarity">
    <text evidence="1">Belongs to the peptidase C59 family.</text>
</comment>
<proteinExistence type="inferred from homology"/>
<evidence type="ECO:0000313" key="5">
    <source>
        <dbReference type="EMBL" id="MXR68697.1"/>
    </source>
</evidence>
<dbReference type="AlphaFoldDB" id="A0A6L7HWH8"/>
<dbReference type="GO" id="GO:0016787">
    <property type="term" value="F:hydrolase activity"/>
    <property type="evidence" value="ECO:0007669"/>
    <property type="project" value="UniProtKB-KW"/>
</dbReference>
<evidence type="ECO:0000259" key="4">
    <source>
        <dbReference type="Pfam" id="PF02275"/>
    </source>
</evidence>
<dbReference type="InterPro" id="IPR029055">
    <property type="entry name" value="Ntn_hydrolases_N"/>
</dbReference>
<evidence type="ECO:0000313" key="6">
    <source>
        <dbReference type="Proteomes" id="UP000474778"/>
    </source>
</evidence>
<evidence type="ECO:0000256" key="2">
    <source>
        <dbReference type="ARBA" id="ARBA00022801"/>
    </source>
</evidence>